<gene>
    <name evidence="1" type="ORF">GMARGA_LOCUS28591</name>
</gene>
<proteinExistence type="predicted"/>
<feature type="non-terminal residue" evidence="1">
    <location>
        <position position="186"/>
    </location>
</feature>
<accession>A0ABN7WB11</accession>
<organism evidence="1 2">
    <name type="scientific">Gigaspora margarita</name>
    <dbReference type="NCBI Taxonomy" id="4874"/>
    <lineage>
        <taxon>Eukaryota</taxon>
        <taxon>Fungi</taxon>
        <taxon>Fungi incertae sedis</taxon>
        <taxon>Mucoromycota</taxon>
        <taxon>Glomeromycotina</taxon>
        <taxon>Glomeromycetes</taxon>
        <taxon>Diversisporales</taxon>
        <taxon>Gigasporaceae</taxon>
        <taxon>Gigaspora</taxon>
    </lineage>
</organism>
<evidence type="ECO:0000313" key="2">
    <source>
        <dbReference type="Proteomes" id="UP000789901"/>
    </source>
</evidence>
<evidence type="ECO:0000313" key="1">
    <source>
        <dbReference type="EMBL" id="CAG8824508.1"/>
    </source>
</evidence>
<protein>
    <submittedName>
        <fullName evidence="1">1237_t:CDS:1</fullName>
    </submittedName>
</protein>
<dbReference type="EMBL" id="CAJVQB010036832">
    <property type="protein sequence ID" value="CAG8824508.1"/>
    <property type="molecule type" value="Genomic_DNA"/>
</dbReference>
<dbReference type="Proteomes" id="UP000789901">
    <property type="component" value="Unassembled WGS sequence"/>
</dbReference>
<keyword evidence="2" id="KW-1185">Reference proteome</keyword>
<name>A0ABN7WB11_GIGMA</name>
<reference evidence="1 2" key="1">
    <citation type="submission" date="2021-06" db="EMBL/GenBank/DDBJ databases">
        <authorList>
            <person name="Kallberg Y."/>
            <person name="Tangrot J."/>
            <person name="Rosling A."/>
        </authorList>
    </citation>
    <scope>NUCLEOTIDE SEQUENCE [LARGE SCALE GENOMIC DNA]</scope>
    <source>
        <strain evidence="1 2">120-4 pot B 10/14</strain>
    </source>
</reference>
<comment type="caution">
    <text evidence="1">The sequence shown here is derived from an EMBL/GenBank/DDBJ whole genome shotgun (WGS) entry which is preliminary data.</text>
</comment>
<sequence length="186" mass="21637">MKGRRDFEEKYYIYSANPNLKDEEIAAEFDSKKWSEIQEISPTSNALKTASEVIHQKVLQFAVLLGLCNHKFYGKAESAPIKLLPQFREELKNILATYEPQDVFNADECSLYYRMESSFSLLTTIRKEYLNNDDFVTTKEVMDDNRIIELINNPDINNNKANNLVEEEPRITFTEVTIFLPYLSCV</sequence>